<dbReference type="Pfam" id="PF01479">
    <property type="entry name" value="S4"/>
    <property type="match status" value="1"/>
</dbReference>
<dbReference type="InterPro" id="IPR006224">
    <property type="entry name" value="PsdUridine_synth_RluA-like_CS"/>
</dbReference>
<dbReference type="Pfam" id="PF00849">
    <property type="entry name" value="PseudoU_synth_2"/>
    <property type="match status" value="1"/>
</dbReference>
<reference evidence="4" key="1">
    <citation type="submission" date="2018-05" db="EMBL/GenBank/DDBJ databases">
        <authorList>
            <person name="Lanie J.A."/>
            <person name="Ng W.-L."/>
            <person name="Kazmierczak K.M."/>
            <person name="Andrzejewski T.M."/>
            <person name="Davidsen T.M."/>
            <person name="Wayne K.J."/>
            <person name="Tettelin H."/>
            <person name="Glass J.I."/>
            <person name="Rusch D."/>
            <person name="Podicherti R."/>
            <person name="Tsui H.-C.T."/>
            <person name="Winkler M.E."/>
        </authorList>
    </citation>
    <scope>NUCLEOTIDE SEQUENCE</scope>
</reference>
<feature type="non-terminal residue" evidence="4">
    <location>
        <position position="316"/>
    </location>
</feature>
<dbReference type="Gene3D" id="3.10.290.10">
    <property type="entry name" value="RNA-binding S4 domain"/>
    <property type="match status" value="1"/>
</dbReference>
<dbReference type="PANTHER" id="PTHR21600">
    <property type="entry name" value="MITOCHONDRIAL RNA PSEUDOURIDINE SYNTHASE"/>
    <property type="match status" value="1"/>
</dbReference>
<dbReference type="GO" id="GO:0003723">
    <property type="term" value="F:RNA binding"/>
    <property type="evidence" value="ECO:0007669"/>
    <property type="project" value="InterPro"/>
</dbReference>
<sequence length="316" mass="35890">MKVQRKNVRLDYYLSTEIPGFSRTKIQSMIRDGFVQVNGENQRSSYKLTGGETISLYIEETQNERGHLIPESISLDIIYEDEEIIGINKPAGLVVHPGVGNKSGTLVNGLIYHFQTLSTLNGELRPGIVHRLDKDTSGVMIIAKTDRAHAYISKQFETKTVQKKYMGITWGLWQDKEGKIETKLFRKKSDPTLFEVHSDKGKTSVTHYKVLEEGRYYSLVNYMPKTGRTHQIRVHSAYQNHPILGDKKYGGGITKIKGFIPEVGKILKIELERLNRHALHSETICIQHPETKSDIEIHAPLPNELNLILGSLKENN</sequence>
<dbReference type="GO" id="GO:0000455">
    <property type="term" value="P:enzyme-directed rRNA pseudouridine synthesis"/>
    <property type="evidence" value="ECO:0007669"/>
    <property type="project" value="TreeGrafter"/>
</dbReference>
<dbReference type="CDD" id="cd00165">
    <property type="entry name" value="S4"/>
    <property type="match status" value="1"/>
</dbReference>
<organism evidence="4">
    <name type="scientific">marine metagenome</name>
    <dbReference type="NCBI Taxonomy" id="408172"/>
    <lineage>
        <taxon>unclassified sequences</taxon>
        <taxon>metagenomes</taxon>
        <taxon>ecological metagenomes</taxon>
    </lineage>
</organism>
<dbReference type="CDD" id="cd02869">
    <property type="entry name" value="PseudoU_synth_RluA_like"/>
    <property type="match status" value="1"/>
</dbReference>
<dbReference type="InterPro" id="IPR050188">
    <property type="entry name" value="RluA_PseudoU_synthase"/>
</dbReference>
<dbReference type="PROSITE" id="PS01129">
    <property type="entry name" value="PSI_RLU"/>
    <property type="match status" value="1"/>
</dbReference>
<protein>
    <recommendedName>
        <fullName evidence="3">RNA-binding S4 domain-containing protein</fullName>
    </recommendedName>
</protein>
<dbReference type="Gene3D" id="3.30.2350.10">
    <property type="entry name" value="Pseudouridine synthase"/>
    <property type="match status" value="1"/>
</dbReference>
<name>A0A382JRG1_9ZZZZ</name>
<dbReference type="AlphaFoldDB" id="A0A382JRG1"/>
<dbReference type="EMBL" id="UINC01075531">
    <property type="protein sequence ID" value="SVC13803.1"/>
    <property type="molecule type" value="Genomic_DNA"/>
</dbReference>
<dbReference type="InterPro" id="IPR006145">
    <property type="entry name" value="PsdUridine_synth_RsuA/RluA"/>
</dbReference>
<evidence type="ECO:0000256" key="2">
    <source>
        <dbReference type="ARBA" id="ARBA00023235"/>
    </source>
</evidence>
<dbReference type="InterPro" id="IPR006225">
    <property type="entry name" value="PsdUridine_synth_RluC/D"/>
</dbReference>
<evidence type="ECO:0000313" key="4">
    <source>
        <dbReference type="EMBL" id="SVC13803.1"/>
    </source>
</evidence>
<feature type="domain" description="RNA-binding S4" evidence="3">
    <location>
        <begin position="8"/>
        <end position="66"/>
    </location>
</feature>
<proteinExistence type="inferred from homology"/>
<dbReference type="InterPro" id="IPR036986">
    <property type="entry name" value="S4_RNA-bd_sf"/>
</dbReference>
<accession>A0A382JRG1</accession>
<evidence type="ECO:0000256" key="1">
    <source>
        <dbReference type="ARBA" id="ARBA00010876"/>
    </source>
</evidence>
<dbReference type="GO" id="GO:0009982">
    <property type="term" value="F:pseudouridine synthase activity"/>
    <property type="evidence" value="ECO:0007669"/>
    <property type="project" value="InterPro"/>
</dbReference>
<dbReference type="PANTHER" id="PTHR21600:SF44">
    <property type="entry name" value="RIBOSOMAL LARGE SUBUNIT PSEUDOURIDINE SYNTHASE D"/>
    <property type="match status" value="1"/>
</dbReference>
<dbReference type="SUPFAM" id="SSF55174">
    <property type="entry name" value="Alpha-L RNA-binding motif"/>
    <property type="match status" value="1"/>
</dbReference>
<dbReference type="PROSITE" id="PS50889">
    <property type="entry name" value="S4"/>
    <property type="match status" value="1"/>
</dbReference>
<gene>
    <name evidence="4" type="ORF">METZ01_LOCUS266657</name>
</gene>
<dbReference type="SUPFAM" id="SSF55120">
    <property type="entry name" value="Pseudouridine synthase"/>
    <property type="match status" value="1"/>
</dbReference>
<evidence type="ECO:0000259" key="3">
    <source>
        <dbReference type="SMART" id="SM00363"/>
    </source>
</evidence>
<keyword evidence="2" id="KW-0413">Isomerase</keyword>
<dbReference type="NCBIfam" id="TIGR00005">
    <property type="entry name" value="rluA_subfam"/>
    <property type="match status" value="1"/>
</dbReference>
<dbReference type="SMART" id="SM00363">
    <property type="entry name" value="S4"/>
    <property type="match status" value="1"/>
</dbReference>
<comment type="similarity">
    <text evidence="1">Belongs to the pseudouridine synthase RluA family.</text>
</comment>
<dbReference type="InterPro" id="IPR002942">
    <property type="entry name" value="S4_RNA-bd"/>
</dbReference>
<dbReference type="InterPro" id="IPR020103">
    <property type="entry name" value="PsdUridine_synth_cat_dom_sf"/>
</dbReference>